<reference evidence="1" key="1">
    <citation type="submission" date="2022-10" db="EMBL/GenBank/DDBJ databases">
        <title>Gaoshiqiia sediminis gen. nov., sp. nov., isolated from coastal sediment.</title>
        <authorList>
            <person name="Yu W.X."/>
            <person name="Mu D.S."/>
            <person name="Du J.Z."/>
            <person name="Liang Y.Q."/>
        </authorList>
    </citation>
    <scope>NUCLEOTIDE SEQUENCE</scope>
    <source>
        <strain evidence="1">A06</strain>
    </source>
</reference>
<organism evidence="1 2">
    <name type="scientific">Gaoshiqia sediminis</name>
    <dbReference type="NCBI Taxonomy" id="2986998"/>
    <lineage>
        <taxon>Bacteria</taxon>
        <taxon>Pseudomonadati</taxon>
        <taxon>Bacteroidota</taxon>
        <taxon>Bacteroidia</taxon>
        <taxon>Marinilabiliales</taxon>
        <taxon>Prolixibacteraceae</taxon>
        <taxon>Gaoshiqia</taxon>
    </lineage>
</organism>
<proteinExistence type="predicted"/>
<sequence length="132" mass="15260">METWNGYHSEALAYYKTTVKAKEKGRPFGNLVYYNLIGLALEGFLTALITKDGDLPEHSSISSMLRMLKKKYEVPELFIEESRFYNKFMNFCSLEVLETLEPTDEEIDRMINFLAEVKEWTGLHLGLACETC</sequence>
<comment type="caution">
    <text evidence="1">The sequence shown here is derived from an EMBL/GenBank/DDBJ whole genome shotgun (WGS) entry which is preliminary data.</text>
</comment>
<gene>
    <name evidence="1" type="ORF">N2K84_03165</name>
</gene>
<accession>A0AA42C964</accession>
<keyword evidence="2" id="KW-1185">Reference proteome</keyword>
<dbReference type="RefSeq" id="WP_282590324.1">
    <property type="nucleotide sequence ID" value="NZ_JAPAAF010000002.1"/>
</dbReference>
<dbReference type="Proteomes" id="UP001163821">
    <property type="component" value="Unassembled WGS sequence"/>
</dbReference>
<dbReference type="EMBL" id="JAPAAF010000002">
    <property type="protein sequence ID" value="MCW0481715.1"/>
    <property type="molecule type" value="Genomic_DNA"/>
</dbReference>
<name>A0AA42C964_9BACT</name>
<evidence type="ECO:0000313" key="1">
    <source>
        <dbReference type="EMBL" id="MCW0481715.1"/>
    </source>
</evidence>
<protein>
    <submittedName>
        <fullName evidence="1">Uncharacterized protein</fullName>
    </submittedName>
</protein>
<dbReference type="AlphaFoldDB" id="A0AA42C964"/>
<evidence type="ECO:0000313" key="2">
    <source>
        <dbReference type="Proteomes" id="UP001163821"/>
    </source>
</evidence>